<dbReference type="PANTHER" id="PTHR30432">
    <property type="entry name" value="TRANSCRIPTIONAL REGULATOR MODE"/>
    <property type="match status" value="1"/>
</dbReference>
<organism evidence="1">
    <name type="scientific">Campylobacter sp. CCS1377</name>
    <dbReference type="NCBI Taxonomy" id="3158229"/>
    <lineage>
        <taxon>Bacteria</taxon>
        <taxon>Pseudomonadati</taxon>
        <taxon>Campylobacterota</taxon>
        <taxon>Epsilonproteobacteria</taxon>
        <taxon>Campylobacterales</taxon>
        <taxon>Campylobacteraceae</taxon>
        <taxon>Campylobacter</taxon>
    </lineage>
</organism>
<protein>
    <submittedName>
        <fullName evidence="1">Winged helix-turn-helix domain-containing protein</fullName>
    </submittedName>
</protein>
<evidence type="ECO:0000313" key="1">
    <source>
        <dbReference type="EMBL" id="XBJ29470.1"/>
    </source>
</evidence>
<reference evidence="1" key="1">
    <citation type="submission" date="2024-05" db="EMBL/GenBank/DDBJ databases">
        <title>Campylobacter coli isolated from environmental waters in Slovenia.</title>
        <authorList>
            <person name="Zautner A.E."/>
            <person name="Bunk B."/>
            <person name="Riedel T."/>
            <person name="Sproeer C."/>
        </authorList>
    </citation>
    <scope>NUCLEOTIDE SEQUENCE</scope>
    <source>
        <strain evidence="1">CCS1377</strain>
    </source>
</reference>
<dbReference type="InterPro" id="IPR036388">
    <property type="entry name" value="WH-like_DNA-bd_sf"/>
</dbReference>
<sequence>MDKEILAYMKELLNSNEKLDCGTAFKIAKKFNISVEEVGNMADVNGIRIDNCELGQFGHLDFEKAKIEVLKELEPNLDEKRRIFCKDARNIAKQGCGLKSVRSALKSYKIDVKYCQLGCFKEKKGKQLVVRTKTWIENADGDLLFGKGKTELLELIGQTGSILQASKLMGINYKKAWMHLQILQKNTKEDLVATRQGRSKDSGTKLTPKALELMHNYSILQKDIEEYANKRFKELFFKEKNPLEKESKIKEK</sequence>
<dbReference type="InterPro" id="IPR036390">
    <property type="entry name" value="WH_DNA-bd_sf"/>
</dbReference>
<dbReference type="Gene3D" id="1.10.10.10">
    <property type="entry name" value="Winged helix-like DNA-binding domain superfamily/Winged helix DNA-binding domain"/>
    <property type="match status" value="1"/>
</dbReference>
<dbReference type="EMBL" id="CP155620">
    <property type="protein sequence ID" value="XBJ29470.1"/>
    <property type="molecule type" value="Genomic_DNA"/>
</dbReference>
<dbReference type="RefSeq" id="WP_134237547.1">
    <property type="nucleotide sequence ID" value="NZ_CP155620.1"/>
</dbReference>
<gene>
    <name evidence="1" type="ORF">AAH949_01140</name>
</gene>
<dbReference type="PANTHER" id="PTHR30432:SF1">
    <property type="entry name" value="DNA-BINDING TRANSCRIPTIONAL DUAL REGULATOR MODE"/>
    <property type="match status" value="1"/>
</dbReference>
<dbReference type="SUPFAM" id="SSF46785">
    <property type="entry name" value="Winged helix' DNA-binding domain"/>
    <property type="match status" value="1"/>
</dbReference>
<dbReference type="AlphaFoldDB" id="A0AAU7E8A5"/>
<proteinExistence type="predicted"/>
<dbReference type="InterPro" id="IPR051815">
    <property type="entry name" value="Molybdate_resp_trans_reg"/>
</dbReference>
<accession>A0AAU7E8A5</accession>
<name>A0AAU7E8A5_9BACT</name>